<keyword evidence="2" id="KW-1185">Reference proteome</keyword>
<dbReference type="Proteomes" id="UP000187609">
    <property type="component" value="Unassembled WGS sequence"/>
</dbReference>
<evidence type="ECO:0000313" key="1">
    <source>
        <dbReference type="EMBL" id="OIS98283.1"/>
    </source>
</evidence>
<organism evidence="1 2">
    <name type="scientific">Nicotiana attenuata</name>
    <name type="common">Coyote tobacco</name>
    <dbReference type="NCBI Taxonomy" id="49451"/>
    <lineage>
        <taxon>Eukaryota</taxon>
        <taxon>Viridiplantae</taxon>
        <taxon>Streptophyta</taxon>
        <taxon>Embryophyta</taxon>
        <taxon>Tracheophyta</taxon>
        <taxon>Spermatophyta</taxon>
        <taxon>Magnoliopsida</taxon>
        <taxon>eudicotyledons</taxon>
        <taxon>Gunneridae</taxon>
        <taxon>Pentapetalae</taxon>
        <taxon>asterids</taxon>
        <taxon>lamiids</taxon>
        <taxon>Solanales</taxon>
        <taxon>Solanaceae</taxon>
        <taxon>Nicotianoideae</taxon>
        <taxon>Nicotianeae</taxon>
        <taxon>Nicotiana</taxon>
    </lineage>
</organism>
<comment type="caution">
    <text evidence="1">The sequence shown here is derived from an EMBL/GenBank/DDBJ whole genome shotgun (WGS) entry which is preliminary data.</text>
</comment>
<evidence type="ECO:0000313" key="2">
    <source>
        <dbReference type="Proteomes" id="UP000187609"/>
    </source>
</evidence>
<feature type="non-terminal residue" evidence="1">
    <location>
        <position position="59"/>
    </location>
</feature>
<proteinExistence type="predicted"/>
<accession>A0A1J6I1A4</accession>
<gene>
    <name evidence="1" type="ORF">A4A49_60898</name>
</gene>
<dbReference type="Gramene" id="OIS98283">
    <property type="protein sequence ID" value="OIS98283"/>
    <property type="gene ID" value="A4A49_60898"/>
</dbReference>
<name>A0A1J6I1A4_NICAT</name>
<dbReference type="EMBL" id="MJEQ01037191">
    <property type="protein sequence ID" value="OIS98283.1"/>
    <property type="molecule type" value="Genomic_DNA"/>
</dbReference>
<dbReference type="AlphaFoldDB" id="A0A1J6I1A4"/>
<sequence length="59" mass="7033">MSEDCEWRFKASSINKSQLFKVREFNDKNTCLLKDKVPKLTNHKRKYTPKDIIDDVKSD</sequence>
<reference evidence="1" key="1">
    <citation type="submission" date="2016-11" db="EMBL/GenBank/DDBJ databases">
        <title>The genome of Nicotiana attenuata.</title>
        <authorList>
            <person name="Xu S."/>
            <person name="Brockmoeller T."/>
            <person name="Gaquerel E."/>
            <person name="Navarro A."/>
            <person name="Kuhl H."/>
            <person name="Gase K."/>
            <person name="Ling Z."/>
            <person name="Zhou W."/>
            <person name="Kreitzer C."/>
            <person name="Stanke M."/>
            <person name="Tang H."/>
            <person name="Lyons E."/>
            <person name="Pandey P."/>
            <person name="Pandey S.P."/>
            <person name="Timmermann B."/>
            <person name="Baldwin I.T."/>
        </authorList>
    </citation>
    <scope>NUCLEOTIDE SEQUENCE [LARGE SCALE GENOMIC DNA]</scope>
    <source>
        <strain evidence="1">UT</strain>
    </source>
</reference>
<protein>
    <submittedName>
        <fullName evidence="1">Uncharacterized protein</fullName>
    </submittedName>
</protein>